<dbReference type="EMBL" id="CP015217">
    <property type="protein sequence ID" value="AOP35984.1"/>
    <property type="molecule type" value="Genomic_DNA"/>
</dbReference>
<sequence>MTTKNIKIGIVENDENYKNQILKVLESVPDVEEILHWESAESFWKDAKGRTLDIIFLDILLPGMTGVDLAAKLSERDPAISKIMLSNMNSDELIYNSLRYGAIGYILKSELKDILEVIDTVLRGGAIITPTIAFRVLNSFKLKKVADGVKLTKKEKEILDHMVTGKTINRVAEFLGVSKYTIQHHVKNIYKKLNVHNRAELVKKATDFGLLPMSGSNLGEKQD</sequence>
<feature type="modified residue" description="4-aspartylphosphate" evidence="3">
    <location>
        <position position="58"/>
    </location>
</feature>
<dbReference type="InterPro" id="IPR039420">
    <property type="entry name" value="WalR-like"/>
</dbReference>
<dbReference type="GO" id="GO:0006355">
    <property type="term" value="P:regulation of DNA-templated transcription"/>
    <property type="evidence" value="ECO:0007669"/>
    <property type="project" value="InterPro"/>
</dbReference>
<dbReference type="InterPro" id="IPR000792">
    <property type="entry name" value="Tscrpt_reg_LuxR_C"/>
</dbReference>
<keyword evidence="2 6" id="KW-0238">DNA-binding</keyword>
<dbReference type="PROSITE" id="PS50110">
    <property type="entry name" value="RESPONSE_REGULATORY"/>
    <property type="match status" value="1"/>
</dbReference>
<dbReference type="Pfam" id="PF00072">
    <property type="entry name" value="Response_reg"/>
    <property type="match status" value="1"/>
</dbReference>
<organism evidence="6 7">
    <name type="scientific">Leptospira tipperaryensis</name>
    <dbReference type="NCBI Taxonomy" id="2564040"/>
    <lineage>
        <taxon>Bacteria</taxon>
        <taxon>Pseudomonadati</taxon>
        <taxon>Spirochaetota</taxon>
        <taxon>Spirochaetia</taxon>
        <taxon>Leptospirales</taxon>
        <taxon>Leptospiraceae</taxon>
        <taxon>Leptospira</taxon>
    </lineage>
</organism>
<evidence type="ECO:0000313" key="6">
    <source>
        <dbReference type="EMBL" id="AOP35984.1"/>
    </source>
</evidence>
<feature type="domain" description="Response regulatory" evidence="5">
    <location>
        <begin position="7"/>
        <end position="123"/>
    </location>
</feature>
<dbReference type="OrthoDB" id="9779069at2"/>
<dbReference type="Pfam" id="PF00196">
    <property type="entry name" value="GerE"/>
    <property type="match status" value="1"/>
</dbReference>
<dbReference type="SUPFAM" id="SSF46894">
    <property type="entry name" value="C-terminal effector domain of the bipartite response regulators"/>
    <property type="match status" value="1"/>
</dbReference>
<feature type="domain" description="HTH luxR-type" evidence="4">
    <location>
        <begin position="144"/>
        <end position="209"/>
    </location>
</feature>
<dbReference type="Gene3D" id="3.40.50.2300">
    <property type="match status" value="1"/>
</dbReference>
<dbReference type="GO" id="GO:0000160">
    <property type="term" value="P:phosphorelay signal transduction system"/>
    <property type="evidence" value="ECO:0007669"/>
    <property type="project" value="InterPro"/>
</dbReference>
<protein>
    <submittedName>
        <fullName evidence="6">DNA-binding response regulator</fullName>
    </submittedName>
</protein>
<proteinExistence type="predicted"/>
<evidence type="ECO:0000256" key="1">
    <source>
        <dbReference type="ARBA" id="ARBA00022553"/>
    </source>
</evidence>
<keyword evidence="1 3" id="KW-0597">Phosphoprotein</keyword>
<dbReference type="InterPro" id="IPR001789">
    <property type="entry name" value="Sig_transdc_resp-reg_receiver"/>
</dbReference>
<dbReference type="KEGG" id="laj:A0128_07930"/>
<reference evidence="6 7" key="1">
    <citation type="submission" date="2016-04" db="EMBL/GenBank/DDBJ databases">
        <title>Complete genome seqeunce of Leptospira alstonii serovar Room22.</title>
        <authorList>
            <person name="Nally J.E."/>
            <person name="Bayles D.O."/>
            <person name="Hurley D."/>
            <person name="Fanning S."/>
            <person name="McMahon B.J."/>
            <person name="Arent Z."/>
        </authorList>
    </citation>
    <scope>NUCLEOTIDE SEQUENCE [LARGE SCALE GENOMIC DNA]</scope>
    <source>
        <strain evidence="6 7">GWTS #1</strain>
    </source>
</reference>
<dbReference type="GO" id="GO:0003677">
    <property type="term" value="F:DNA binding"/>
    <property type="evidence" value="ECO:0007669"/>
    <property type="project" value="UniProtKB-KW"/>
</dbReference>
<evidence type="ECO:0000259" key="5">
    <source>
        <dbReference type="PROSITE" id="PS50110"/>
    </source>
</evidence>
<accession>A0A1D7V2E0</accession>
<dbReference type="CDD" id="cd06170">
    <property type="entry name" value="LuxR_C_like"/>
    <property type="match status" value="1"/>
</dbReference>
<dbReference type="PANTHER" id="PTHR43214">
    <property type="entry name" value="TWO-COMPONENT RESPONSE REGULATOR"/>
    <property type="match status" value="1"/>
</dbReference>
<dbReference type="InterPro" id="IPR058245">
    <property type="entry name" value="NreC/VraR/RcsB-like_REC"/>
</dbReference>
<dbReference type="InterPro" id="IPR011006">
    <property type="entry name" value="CheY-like_superfamily"/>
</dbReference>
<keyword evidence="7" id="KW-1185">Reference proteome</keyword>
<dbReference type="SMART" id="SM00448">
    <property type="entry name" value="REC"/>
    <property type="match status" value="1"/>
</dbReference>
<dbReference type="PROSITE" id="PS50043">
    <property type="entry name" value="HTH_LUXR_2"/>
    <property type="match status" value="1"/>
</dbReference>
<name>A0A1D7V2E0_9LEPT</name>
<evidence type="ECO:0000256" key="2">
    <source>
        <dbReference type="ARBA" id="ARBA00023125"/>
    </source>
</evidence>
<gene>
    <name evidence="6" type="ORF">A0128_07930</name>
</gene>
<dbReference type="CDD" id="cd17535">
    <property type="entry name" value="REC_NarL-like"/>
    <property type="match status" value="1"/>
</dbReference>
<evidence type="ECO:0000256" key="3">
    <source>
        <dbReference type="PROSITE-ProRule" id="PRU00169"/>
    </source>
</evidence>
<dbReference type="SUPFAM" id="SSF52172">
    <property type="entry name" value="CheY-like"/>
    <property type="match status" value="1"/>
</dbReference>
<evidence type="ECO:0000259" key="4">
    <source>
        <dbReference type="PROSITE" id="PS50043"/>
    </source>
</evidence>
<evidence type="ECO:0000313" key="7">
    <source>
        <dbReference type="Proteomes" id="UP000094197"/>
    </source>
</evidence>
<dbReference type="InterPro" id="IPR016032">
    <property type="entry name" value="Sig_transdc_resp-reg_C-effctor"/>
</dbReference>
<dbReference type="RefSeq" id="WP_069609196.1">
    <property type="nucleotide sequence ID" value="NZ_CP015217.1"/>
</dbReference>
<dbReference type="PRINTS" id="PR00038">
    <property type="entry name" value="HTHLUXR"/>
</dbReference>
<dbReference type="AlphaFoldDB" id="A0A1D7V2E0"/>
<dbReference type="SMART" id="SM00421">
    <property type="entry name" value="HTH_LUXR"/>
    <property type="match status" value="1"/>
</dbReference>
<dbReference type="Proteomes" id="UP000094197">
    <property type="component" value="Chromosome 1"/>
</dbReference>